<name>A0A379Y7S0_SERMA</name>
<dbReference type="AlphaFoldDB" id="A0A379Y7S0"/>
<protein>
    <submittedName>
        <fullName evidence="1">Uncharacterized protein</fullName>
    </submittedName>
</protein>
<proteinExistence type="predicted"/>
<reference evidence="1 2" key="1">
    <citation type="submission" date="2018-06" db="EMBL/GenBank/DDBJ databases">
        <authorList>
            <consortium name="Pathogen Informatics"/>
            <person name="Doyle S."/>
        </authorList>
    </citation>
    <scope>NUCLEOTIDE SEQUENCE [LARGE SCALE GENOMIC DNA]</scope>
    <source>
        <strain evidence="1 2">NCTC10211</strain>
    </source>
</reference>
<accession>A0A379Y7S0</accession>
<organism evidence="1 2">
    <name type="scientific">Serratia marcescens</name>
    <dbReference type="NCBI Taxonomy" id="615"/>
    <lineage>
        <taxon>Bacteria</taxon>
        <taxon>Pseudomonadati</taxon>
        <taxon>Pseudomonadota</taxon>
        <taxon>Gammaproteobacteria</taxon>
        <taxon>Enterobacterales</taxon>
        <taxon>Yersiniaceae</taxon>
        <taxon>Serratia</taxon>
    </lineage>
</organism>
<evidence type="ECO:0000313" key="2">
    <source>
        <dbReference type="Proteomes" id="UP000254765"/>
    </source>
</evidence>
<dbReference type="Proteomes" id="UP000254765">
    <property type="component" value="Unassembled WGS sequence"/>
</dbReference>
<sequence length="202" mass="22775">MQLRELLARRLMRVGRAPEALAYFDIPNYRQAAQQYADELKAAKDKSTAPLTRAQAYYRAANLLRAQGLEFTGYEMTPDYAIYGAGYSYLGDAFDTRELKHKSWIDSAEEARAKAALPEEDNRFLHYRWQAVGLAQQAADLLPPKSQAYAAVLCNAASWVIKRDAKTGRALYQRYINTGTRYPWTAKFGYDCPAPDFAAVAP</sequence>
<gene>
    <name evidence="1" type="ORF">NCTC10211_00856</name>
</gene>
<evidence type="ECO:0000313" key="1">
    <source>
        <dbReference type="EMBL" id="SUI41185.1"/>
    </source>
</evidence>
<dbReference type="EMBL" id="UGYK01000002">
    <property type="protein sequence ID" value="SUI41185.1"/>
    <property type="molecule type" value="Genomic_DNA"/>
</dbReference>